<evidence type="ECO:0000313" key="2">
    <source>
        <dbReference type="EMBL" id="STY82992.1"/>
    </source>
</evidence>
<evidence type="ECO:0000313" key="1">
    <source>
        <dbReference type="EMBL" id="KTD53955.1"/>
    </source>
</evidence>
<reference evidence="1 3" key="1">
    <citation type="submission" date="2015-11" db="EMBL/GenBank/DDBJ databases">
        <title>Genomic analysis of 38 Legionella species identifies large and diverse effector repertoires.</title>
        <authorList>
            <person name="Burstein D."/>
            <person name="Amaro F."/>
            <person name="Zusman T."/>
            <person name="Lifshitz Z."/>
            <person name="Cohen O."/>
            <person name="Gilbert J.A."/>
            <person name="Pupko T."/>
            <person name="Shuman H.A."/>
            <person name="Segal G."/>
        </authorList>
    </citation>
    <scope>NUCLEOTIDE SEQUENCE [LARGE SCALE GENOMIC DNA]</scope>
    <source>
        <strain evidence="1 3">ATCC 49507</strain>
    </source>
</reference>
<keyword evidence="3" id="KW-1185">Reference proteome</keyword>
<dbReference type="AlphaFoldDB" id="A0A378P9S3"/>
<name>A0A378P9S3_9GAMM</name>
<evidence type="ECO:0000313" key="4">
    <source>
        <dbReference type="Proteomes" id="UP000254230"/>
    </source>
</evidence>
<protein>
    <submittedName>
        <fullName evidence="2">Uncharacterized protein</fullName>
    </submittedName>
</protein>
<gene>
    <name evidence="1" type="ORF">Lqua_0394</name>
    <name evidence="2" type="ORF">NCTC12376_03458</name>
</gene>
<organism evidence="2 4">
    <name type="scientific">Legionella quateirensis</name>
    <dbReference type="NCBI Taxonomy" id="45072"/>
    <lineage>
        <taxon>Bacteria</taxon>
        <taxon>Pseudomonadati</taxon>
        <taxon>Pseudomonadota</taxon>
        <taxon>Gammaproteobacteria</taxon>
        <taxon>Legionellales</taxon>
        <taxon>Legionellaceae</taxon>
        <taxon>Legionella</taxon>
    </lineage>
</organism>
<dbReference type="EMBL" id="LNYR01000003">
    <property type="protein sequence ID" value="KTD53955.1"/>
    <property type="molecule type" value="Genomic_DNA"/>
</dbReference>
<dbReference type="Proteomes" id="UP000254230">
    <property type="component" value="Unassembled WGS sequence"/>
</dbReference>
<evidence type="ECO:0000313" key="3">
    <source>
        <dbReference type="Proteomes" id="UP000054639"/>
    </source>
</evidence>
<accession>A0A378P9S3</accession>
<dbReference type="EMBL" id="UGOW01000003">
    <property type="protein sequence ID" value="STY82992.1"/>
    <property type="molecule type" value="Genomic_DNA"/>
</dbReference>
<sequence>MLAQFRFFTIFLLYTKLLQIRNSYQKMVVYKNKQLTTTQATTEDILFCLFQDVFFGVRNVACRSNTVATFLLQIKSANGCEAK</sequence>
<reference evidence="2 4" key="2">
    <citation type="submission" date="2018-06" db="EMBL/GenBank/DDBJ databases">
        <authorList>
            <consortium name="Pathogen Informatics"/>
            <person name="Doyle S."/>
        </authorList>
    </citation>
    <scope>NUCLEOTIDE SEQUENCE [LARGE SCALE GENOMIC DNA]</scope>
    <source>
        <strain evidence="2 4">NCTC12376</strain>
    </source>
</reference>
<proteinExistence type="predicted"/>
<dbReference type="Proteomes" id="UP000054639">
    <property type="component" value="Unassembled WGS sequence"/>
</dbReference>